<dbReference type="EMBL" id="SDOX01000159">
    <property type="protein sequence ID" value="TFJ80577.1"/>
    <property type="molecule type" value="Genomic_DNA"/>
</dbReference>
<feature type="compositionally biased region" description="Low complexity" evidence="1">
    <location>
        <begin position="65"/>
        <end position="80"/>
    </location>
</feature>
<comment type="caution">
    <text evidence="2">The sequence shown here is derived from an EMBL/GenBank/DDBJ whole genome shotgun (WGS) entry which is preliminary data.</text>
</comment>
<dbReference type="AlphaFoldDB" id="A0A4D9CRB5"/>
<feature type="compositionally biased region" description="Basic and acidic residues" evidence="1">
    <location>
        <begin position="83"/>
        <end position="104"/>
    </location>
</feature>
<name>A0A4D9CRB5_9STRA</name>
<dbReference type="Proteomes" id="UP000355283">
    <property type="component" value="Unassembled WGS sequence"/>
</dbReference>
<organism evidence="2 3">
    <name type="scientific">Nannochloropsis salina CCMP1776</name>
    <dbReference type="NCBI Taxonomy" id="1027361"/>
    <lineage>
        <taxon>Eukaryota</taxon>
        <taxon>Sar</taxon>
        <taxon>Stramenopiles</taxon>
        <taxon>Ochrophyta</taxon>
        <taxon>Eustigmatophyceae</taxon>
        <taxon>Eustigmatales</taxon>
        <taxon>Monodopsidaceae</taxon>
        <taxon>Microchloropsis</taxon>
        <taxon>Microchloropsis salina</taxon>
    </lineage>
</organism>
<sequence>MHARGEARRNGEGSNGPGSNGPGSSGQGMWERGVGGGRGGEGEREGCRGRGGGAGERMQRGNKTEAAVGALPGRAAAGVRGVEGGREGVAEGGEAGRTEKHMERAGLGPSDVLPLASHTLAQPQPPQDPGRCLLRAPPSSLPPPLSLQRTSPF</sequence>
<accession>A0A4D9CRB5</accession>
<evidence type="ECO:0000256" key="1">
    <source>
        <dbReference type="SAM" id="MobiDB-lite"/>
    </source>
</evidence>
<feature type="region of interest" description="Disordered" evidence="1">
    <location>
        <begin position="1"/>
        <end position="153"/>
    </location>
</feature>
<feature type="compositionally biased region" description="Gly residues" evidence="1">
    <location>
        <begin position="13"/>
        <end position="26"/>
    </location>
</feature>
<keyword evidence="3" id="KW-1185">Reference proteome</keyword>
<protein>
    <submittedName>
        <fullName evidence="2">Uncharacterized protein</fullName>
    </submittedName>
</protein>
<evidence type="ECO:0000313" key="3">
    <source>
        <dbReference type="Proteomes" id="UP000355283"/>
    </source>
</evidence>
<gene>
    <name evidence="2" type="ORF">NSK_008003</name>
</gene>
<reference evidence="2 3" key="1">
    <citation type="submission" date="2019-01" db="EMBL/GenBank/DDBJ databases">
        <title>Nuclear Genome Assembly of the Microalgal Biofuel strain Nannochloropsis salina CCMP1776.</title>
        <authorList>
            <person name="Hovde B."/>
        </authorList>
    </citation>
    <scope>NUCLEOTIDE SEQUENCE [LARGE SCALE GENOMIC DNA]</scope>
    <source>
        <strain evidence="2 3">CCMP1776</strain>
    </source>
</reference>
<proteinExistence type="predicted"/>
<evidence type="ECO:0000313" key="2">
    <source>
        <dbReference type="EMBL" id="TFJ80577.1"/>
    </source>
</evidence>
<feature type="compositionally biased region" description="Basic and acidic residues" evidence="1">
    <location>
        <begin position="1"/>
        <end position="11"/>
    </location>
</feature>